<reference evidence="3" key="1">
    <citation type="submission" date="2018-08" db="EMBL/GenBank/DDBJ databases">
        <authorList>
            <person name="Grouzdev D.S."/>
            <person name="Krutkina M.S."/>
        </authorList>
    </citation>
    <scope>NUCLEOTIDE SEQUENCE [LARGE SCALE GENOMIC DNA]</scope>
    <source>
        <strain evidence="3">4-11</strain>
    </source>
</reference>
<organism evidence="2 3">
    <name type="scientific">Sphaerochaeta halotolerans</name>
    <dbReference type="NCBI Taxonomy" id="2293840"/>
    <lineage>
        <taxon>Bacteria</taxon>
        <taxon>Pseudomonadati</taxon>
        <taxon>Spirochaetota</taxon>
        <taxon>Spirochaetia</taxon>
        <taxon>Spirochaetales</taxon>
        <taxon>Sphaerochaetaceae</taxon>
        <taxon>Sphaerochaeta</taxon>
    </lineage>
</organism>
<reference evidence="2 3" key="2">
    <citation type="submission" date="2018-09" db="EMBL/GenBank/DDBJ databases">
        <title>Genome of Sphaerochaeta halotolerans strain 4-11.</title>
        <authorList>
            <person name="Nazina T.N."/>
            <person name="Sokolova D.S."/>
        </authorList>
    </citation>
    <scope>NUCLEOTIDE SEQUENCE [LARGE SCALE GENOMIC DNA]</scope>
    <source>
        <strain evidence="2 3">4-11</strain>
    </source>
</reference>
<dbReference type="AlphaFoldDB" id="A0A372MIS5"/>
<sequence length="346" mass="37867">MFSLHECGKSIGYPDACQLKQRRIIHDLEDMRYIVLAILLTIQLCIGCGCDHQGPTPVNLLSSVDSTPPTLLKISSLDRQSALLVFDEPINQDTIQLQAKGNQVASKQVTKASLVIAFKDAMSLSEGLPLQGRAEDLRGNSISFSLLLWAKNTNPPSLLINEISTKGSESNPDRVELYVTNRGNLGGITIYAGTEQEYTDRIIFPELWVERGDYLVIAFSKGEIASGTYCSENLAGLSANNGCLTLAISPQWDAPLLDAVIWGNHTTQTYDGFGSKALLGQAQLIAEAGHWNSKEANASINSTDSTATRSICREQLRDTNSLDDWYICATRNASFGTKNSEEHYED</sequence>
<dbReference type="Proteomes" id="UP000264002">
    <property type="component" value="Unassembled WGS sequence"/>
</dbReference>
<keyword evidence="3" id="KW-1185">Reference proteome</keyword>
<comment type="caution">
    <text evidence="2">The sequence shown here is derived from an EMBL/GenBank/DDBJ whole genome shotgun (WGS) entry which is preliminary data.</text>
</comment>
<name>A0A372MIS5_9SPIR</name>
<gene>
    <name evidence="2" type="ORF">DYP60_04405</name>
</gene>
<proteinExistence type="predicted"/>
<protein>
    <recommendedName>
        <fullName evidence="1">TP-1001-like C-terminal domain-containing protein</fullName>
    </recommendedName>
</protein>
<feature type="domain" description="TP-1001-like C-terminal" evidence="1">
    <location>
        <begin position="156"/>
        <end position="220"/>
    </location>
</feature>
<feature type="domain" description="TP-1001-like C-terminal" evidence="1">
    <location>
        <begin position="236"/>
        <end position="327"/>
    </location>
</feature>
<dbReference type="InterPro" id="IPR058683">
    <property type="entry name" value="TP_1001-like_C"/>
</dbReference>
<dbReference type="Pfam" id="PF26342">
    <property type="entry name" value="TP_1001_2nd"/>
    <property type="match status" value="2"/>
</dbReference>
<evidence type="ECO:0000313" key="3">
    <source>
        <dbReference type="Proteomes" id="UP000264002"/>
    </source>
</evidence>
<accession>A0A372MIS5</accession>
<evidence type="ECO:0000313" key="2">
    <source>
        <dbReference type="EMBL" id="RFU95268.1"/>
    </source>
</evidence>
<evidence type="ECO:0000259" key="1">
    <source>
        <dbReference type="Pfam" id="PF26342"/>
    </source>
</evidence>
<dbReference type="EMBL" id="QUWK01000004">
    <property type="protein sequence ID" value="RFU95268.1"/>
    <property type="molecule type" value="Genomic_DNA"/>
</dbReference>